<protein>
    <submittedName>
        <fullName evidence="1">46_t:CDS:1</fullName>
    </submittedName>
</protein>
<gene>
    <name evidence="1" type="ORF">SCALOS_LOCUS2958</name>
</gene>
<accession>A0ACA9KUI8</accession>
<name>A0ACA9KUI8_9GLOM</name>
<organism evidence="1 2">
    <name type="scientific">Scutellospora calospora</name>
    <dbReference type="NCBI Taxonomy" id="85575"/>
    <lineage>
        <taxon>Eukaryota</taxon>
        <taxon>Fungi</taxon>
        <taxon>Fungi incertae sedis</taxon>
        <taxon>Mucoromycota</taxon>
        <taxon>Glomeromycotina</taxon>
        <taxon>Glomeromycetes</taxon>
        <taxon>Diversisporales</taxon>
        <taxon>Gigasporaceae</taxon>
        <taxon>Scutellospora</taxon>
    </lineage>
</organism>
<sequence>MHSFETNKIINNDIERTDLSRWRLKVDHGRQTWHYLDDDEIKNWPQSAIDKYWIGLPFTAFDTARNGFEFFKQLQTSDGHWAGEYGGPMFLMPGLIIAMYITHIPIPEAWRIEIIRYLINHANSVDGGWGLHIEHHSTVFGTALNYVVLRILGLDPDHPAMVKSRATLHKLGGAIGIPSWGKFWLASLNVYDWEGLNPIPPELWLLPSYVPFHPSRYWVHTRAVYLPMGYCYGRRLSAEITPLIEQLRQELYVQPFDTINWSKARNNIAKADLYIPHTNYELIKLEDENTEYLDIAPVNKVLHILCTYYEEGPDSKAFKLSKERLIDYMWLGPEGMMMNGTNGTQVWDTALTALAVIEAGLADDPSNHQSMIHALEFLEDAQIKKNPKDSKRCYRDNTIGAWGFSTRDQGYNVSDCSSLGIKAVLNLQKLSYTPDLISKKRLCQTIDILLSMQNADGGISSYELIRGSKLMEWLNPAEVFGNIMIEYSYPECTSCVLTALNTFRKWYPDYRATEIEQITKKSIQYLYNSQDENGGWYGYWAICFTYAAMFAIQCLATFGETYENSQVVKKGCDFLISKQKKDGGWGESYKSCETGTYVHHENSQVVNTAWALLALMEGKYPNEEPIRRGIQLLISRQLPTGEWKQEAIEGIFNQNCAISYPNYKFIFPIWALGMYAKIYNNPVIF</sequence>
<evidence type="ECO:0000313" key="1">
    <source>
        <dbReference type="EMBL" id="CAG8494178.1"/>
    </source>
</evidence>
<comment type="caution">
    <text evidence="1">The sequence shown here is derived from an EMBL/GenBank/DDBJ whole genome shotgun (WGS) entry which is preliminary data.</text>
</comment>
<reference evidence="1" key="1">
    <citation type="submission" date="2021-06" db="EMBL/GenBank/DDBJ databases">
        <authorList>
            <person name="Kallberg Y."/>
            <person name="Tangrot J."/>
            <person name="Rosling A."/>
        </authorList>
    </citation>
    <scope>NUCLEOTIDE SEQUENCE</scope>
    <source>
        <strain evidence="1">AU212A</strain>
    </source>
</reference>
<evidence type="ECO:0000313" key="2">
    <source>
        <dbReference type="Proteomes" id="UP000789860"/>
    </source>
</evidence>
<dbReference type="Proteomes" id="UP000789860">
    <property type="component" value="Unassembled WGS sequence"/>
</dbReference>
<dbReference type="EMBL" id="CAJVPM010002889">
    <property type="protein sequence ID" value="CAG8494178.1"/>
    <property type="molecule type" value="Genomic_DNA"/>
</dbReference>
<keyword evidence="2" id="KW-1185">Reference proteome</keyword>
<proteinExistence type="predicted"/>